<organism evidence="3 4">
    <name type="scientific">Dyella jejuensis</name>
    <dbReference type="NCBI Taxonomy" id="1432009"/>
    <lineage>
        <taxon>Bacteria</taxon>
        <taxon>Pseudomonadati</taxon>
        <taxon>Pseudomonadota</taxon>
        <taxon>Gammaproteobacteria</taxon>
        <taxon>Lysobacterales</taxon>
        <taxon>Rhodanobacteraceae</taxon>
        <taxon>Dyella</taxon>
    </lineage>
</organism>
<feature type="domain" description="Glycosyl transferase family 1" evidence="1">
    <location>
        <begin position="181"/>
        <end position="352"/>
    </location>
</feature>
<proteinExistence type="predicted"/>
<dbReference type="EMBL" id="JADIKJ010000017">
    <property type="protein sequence ID" value="MFK2901699.1"/>
    <property type="molecule type" value="Genomic_DNA"/>
</dbReference>
<evidence type="ECO:0000313" key="3">
    <source>
        <dbReference type="EMBL" id="MFK2901699.1"/>
    </source>
</evidence>
<sequence length="380" mass="41690">MIETRRRILIVTRNLPPLVGGMERLNWYMAKELASKSDVCVIGPCGAAAQAPPGVRVIEVPLKPLWCFLLGATLATFREIWRFRPQLMLAGSGLTAPIIFLLGRMVHASTAVYIHGLDISVQHIVYRSLWLPAIRRMHKIITNSSATAELARRAGIEVSRISIVHPGVQLPESDYDRATTEAFRREKGFGDRTILLSVGRLSERKGIAEFVARALPSIIQQRSDVLLLVAGDTPRNALNARVQAPQDILALAEQKGLSEHIRLLGAVSDRELQLLFKISRVHVFPIRDIPGDPEGFGMVAVEAAAHGVPTIAFATGGVVDAVSEGVSGRLIQSGDYVGIARAVLEVISGRKQDTFACLEFARQFVWPRFGERLTNELFGL</sequence>
<dbReference type="Pfam" id="PF13439">
    <property type="entry name" value="Glyco_transf_4"/>
    <property type="match status" value="1"/>
</dbReference>
<evidence type="ECO:0000259" key="2">
    <source>
        <dbReference type="Pfam" id="PF13439"/>
    </source>
</evidence>
<keyword evidence="4" id="KW-1185">Reference proteome</keyword>
<evidence type="ECO:0000259" key="1">
    <source>
        <dbReference type="Pfam" id="PF00534"/>
    </source>
</evidence>
<comment type="caution">
    <text evidence="3">The sequence shown here is derived from an EMBL/GenBank/DDBJ whole genome shotgun (WGS) entry which is preliminary data.</text>
</comment>
<reference evidence="3 4" key="1">
    <citation type="submission" date="2020-10" db="EMBL/GenBank/DDBJ databases">
        <title>Phylogeny of dyella-like bacteria.</title>
        <authorList>
            <person name="Fu J."/>
        </authorList>
    </citation>
    <scope>NUCLEOTIDE SEQUENCE [LARGE SCALE GENOMIC DNA]</scope>
    <source>
        <strain evidence="3 4">JP1</strain>
    </source>
</reference>
<dbReference type="InterPro" id="IPR028098">
    <property type="entry name" value="Glyco_trans_4-like_N"/>
</dbReference>
<dbReference type="CDD" id="cd03801">
    <property type="entry name" value="GT4_PimA-like"/>
    <property type="match status" value="1"/>
</dbReference>
<dbReference type="InterPro" id="IPR001296">
    <property type="entry name" value="Glyco_trans_1"/>
</dbReference>
<dbReference type="PANTHER" id="PTHR45947">
    <property type="entry name" value="SULFOQUINOVOSYL TRANSFERASE SQD2"/>
    <property type="match status" value="1"/>
</dbReference>
<dbReference type="SUPFAM" id="SSF53756">
    <property type="entry name" value="UDP-Glycosyltransferase/glycogen phosphorylase"/>
    <property type="match status" value="1"/>
</dbReference>
<dbReference type="Pfam" id="PF00534">
    <property type="entry name" value="Glycos_transf_1"/>
    <property type="match status" value="1"/>
</dbReference>
<dbReference type="InterPro" id="IPR050194">
    <property type="entry name" value="Glycosyltransferase_grp1"/>
</dbReference>
<protein>
    <submittedName>
        <fullName evidence="3">Glycosyltransferase family 4 protein</fullName>
    </submittedName>
</protein>
<name>A0ABW8JKN5_9GAMM</name>
<gene>
    <name evidence="3" type="ORF">ISP15_15275</name>
</gene>
<evidence type="ECO:0000313" key="4">
    <source>
        <dbReference type="Proteomes" id="UP001620461"/>
    </source>
</evidence>
<feature type="domain" description="Glycosyltransferase subfamily 4-like N-terminal" evidence="2">
    <location>
        <begin position="19"/>
        <end position="169"/>
    </location>
</feature>
<dbReference type="PANTHER" id="PTHR45947:SF3">
    <property type="entry name" value="SULFOQUINOVOSYL TRANSFERASE SQD2"/>
    <property type="match status" value="1"/>
</dbReference>
<dbReference type="RefSeq" id="WP_404548530.1">
    <property type="nucleotide sequence ID" value="NZ_JADIKJ010000017.1"/>
</dbReference>
<accession>A0ABW8JKN5</accession>
<dbReference type="Proteomes" id="UP001620461">
    <property type="component" value="Unassembled WGS sequence"/>
</dbReference>
<dbReference type="Gene3D" id="3.40.50.2000">
    <property type="entry name" value="Glycogen Phosphorylase B"/>
    <property type="match status" value="2"/>
</dbReference>